<evidence type="ECO:0000256" key="3">
    <source>
        <dbReference type="ARBA" id="ARBA00023163"/>
    </source>
</evidence>
<dbReference type="PANTHER" id="PTHR46796:SF13">
    <property type="entry name" value="HTH-TYPE TRANSCRIPTIONAL ACTIVATOR RHAS"/>
    <property type="match status" value="1"/>
</dbReference>
<dbReference type="InterPro" id="IPR050204">
    <property type="entry name" value="AraC_XylS_family_regulators"/>
</dbReference>
<evidence type="ECO:0000256" key="2">
    <source>
        <dbReference type="ARBA" id="ARBA00023125"/>
    </source>
</evidence>
<dbReference type="Proteomes" id="UP001607151">
    <property type="component" value="Unassembled WGS sequence"/>
</dbReference>
<reference evidence="5 6" key="1">
    <citation type="submission" date="2024-10" db="EMBL/GenBank/DDBJ databases">
        <authorList>
            <person name="Yibar A."/>
            <person name="Saticioglu I.B."/>
            <person name="Duman M."/>
            <person name="Ajmi N."/>
            <person name="Gurler F."/>
            <person name="Ay H."/>
            <person name="Onuk E."/>
            <person name="Guler S."/>
            <person name="Romalde J.L."/>
        </authorList>
    </citation>
    <scope>NUCLEOTIDE SEQUENCE [LARGE SCALE GENOMIC DNA]</scope>
    <source>
        <strain evidence="5 6">14-MA-B</strain>
    </source>
</reference>
<dbReference type="SMART" id="SM00342">
    <property type="entry name" value="HTH_ARAC"/>
    <property type="match status" value="1"/>
</dbReference>
<dbReference type="PROSITE" id="PS01124">
    <property type="entry name" value="HTH_ARAC_FAMILY_2"/>
    <property type="match status" value="1"/>
</dbReference>
<evidence type="ECO:0000313" key="6">
    <source>
        <dbReference type="Proteomes" id="UP001607151"/>
    </source>
</evidence>
<keyword evidence="6" id="KW-1185">Reference proteome</keyword>
<dbReference type="InterPro" id="IPR009057">
    <property type="entry name" value="Homeodomain-like_sf"/>
</dbReference>
<dbReference type="InterPro" id="IPR018060">
    <property type="entry name" value="HTH_AraC"/>
</dbReference>
<name>A0ABW7IZ47_9VIBR</name>
<dbReference type="RefSeq" id="WP_394608524.1">
    <property type="nucleotide sequence ID" value="NZ_JBIHSJ010000004.1"/>
</dbReference>
<protein>
    <submittedName>
        <fullName evidence="5">Helix-turn-helix domain-containing protein</fullName>
    </submittedName>
</protein>
<evidence type="ECO:0000259" key="4">
    <source>
        <dbReference type="PROSITE" id="PS01124"/>
    </source>
</evidence>
<feature type="domain" description="HTH araC/xylS-type" evidence="4">
    <location>
        <begin position="180"/>
        <end position="275"/>
    </location>
</feature>
<proteinExistence type="predicted"/>
<accession>A0ABW7IZ47</accession>
<evidence type="ECO:0000313" key="5">
    <source>
        <dbReference type="EMBL" id="MFH0266937.1"/>
    </source>
</evidence>
<comment type="caution">
    <text evidence="5">The sequence shown here is derived from an EMBL/GenBank/DDBJ whole genome shotgun (WGS) entry which is preliminary data.</text>
</comment>
<keyword evidence="3" id="KW-0804">Transcription</keyword>
<evidence type="ECO:0000256" key="1">
    <source>
        <dbReference type="ARBA" id="ARBA00023015"/>
    </source>
</evidence>
<dbReference type="Pfam" id="PF12833">
    <property type="entry name" value="HTH_18"/>
    <property type="match status" value="1"/>
</dbReference>
<organism evidence="5 6">
    <name type="scientific">Vibrio rumoiensis</name>
    <dbReference type="NCBI Taxonomy" id="76258"/>
    <lineage>
        <taxon>Bacteria</taxon>
        <taxon>Pseudomonadati</taxon>
        <taxon>Pseudomonadota</taxon>
        <taxon>Gammaproteobacteria</taxon>
        <taxon>Vibrionales</taxon>
        <taxon>Vibrionaceae</taxon>
        <taxon>Vibrio</taxon>
    </lineage>
</organism>
<keyword evidence="2" id="KW-0238">DNA-binding</keyword>
<dbReference type="SUPFAM" id="SSF46689">
    <property type="entry name" value="Homeodomain-like"/>
    <property type="match status" value="1"/>
</dbReference>
<dbReference type="EMBL" id="JBIHSN010000003">
    <property type="protein sequence ID" value="MFH0266937.1"/>
    <property type="molecule type" value="Genomic_DNA"/>
</dbReference>
<gene>
    <name evidence="5" type="ORF">ACGRQ9_15940</name>
</gene>
<dbReference type="PANTHER" id="PTHR46796">
    <property type="entry name" value="HTH-TYPE TRANSCRIPTIONAL ACTIVATOR RHAS-RELATED"/>
    <property type="match status" value="1"/>
</dbReference>
<keyword evidence="1" id="KW-0805">Transcription regulation</keyword>
<sequence length="287" mass="33754">MITWKQSLSGFEWLIHQVWYLELEHDDKLDKLPRLIPNPRAHLLFTPRDQQYCYQNGHQPFIGRGSHLLTISDELLVLEDTPPLKRIGITFRPEGLYLLHQKSIGKINQCEWFDWLETLFDAKFQDSLWQCTSQPLLIDILLQHFAQLELKPKDKAFNMVQAITLGVEASQQQSFAPDPLIKGELNTDMEIEQLAQHCACSRRTLERAFKQVMGLSVKKYQQMMKLEHMILALYAQDQEFDWTSFSQRFGFYDQSHLIRELKKQLDCTPSGYLQQRDLTIDVYGDFE</sequence>
<dbReference type="Gene3D" id="1.10.10.60">
    <property type="entry name" value="Homeodomain-like"/>
    <property type="match status" value="1"/>
</dbReference>